<evidence type="ECO:0000313" key="12">
    <source>
        <dbReference type="EMBL" id="GMG27222.1"/>
    </source>
</evidence>
<dbReference type="GO" id="GO:0005776">
    <property type="term" value="C:autophagosome"/>
    <property type="evidence" value="ECO:0007669"/>
    <property type="project" value="TreeGrafter"/>
</dbReference>
<dbReference type="InterPro" id="IPR048940">
    <property type="entry name" value="ATG5_HBR"/>
</dbReference>
<feature type="compositionally biased region" description="Polar residues" evidence="8">
    <location>
        <begin position="113"/>
        <end position="122"/>
    </location>
</feature>
<evidence type="ECO:0000259" key="10">
    <source>
        <dbReference type="Pfam" id="PF20637"/>
    </source>
</evidence>
<evidence type="ECO:0000256" key="3">
    <source>
        <dbReference type="ARBA" id="ARBA00011554"/>
    </source>
</evidence>
<dbReference type="GO" id="GO:0034045">
    <property type="term" value="C:phagophore assembly site membrane"/>
    <property type="evidence" value="ECO:0007669"/>
    <property type="project" value="UniProtKB-SubCell"/>
</dbReference>
<dbReference type="GO" id="GO:0034274">
    <property type="term" value="C:Atg12-Atg5-Atg16 complex"/>
    <property type="evidence" value="ECO:0007669"/>
    <property type="project" value="TreeGrafter"/>
</dbReference>
<comment type="subcellular location">
    <subcellularLocation>
        <location evidence="1 7">Preautophagosomal structure membrane</location>
        <topology evidence="1 7">Peripheral membrane protein</topology>
    </subcellularLocation>
</comment>
<dbReference type="AlphaFoldDB" id="A0A9W6YVK0"/>
<feature type="compositionally biased region" description="Low complexity" evidence="8">
    <location>
        <begin position="370"/>
        <end position="402"/>
    </location>
</feature>
<organism evidence="12 13">
    <name type="scientific">Ambrosiozyma monospora</name>
    <name type="common">Yeast</name>
    <name type="synonym">Endomycopsis monosporus</name>
    <dbReference type="NCBI Taxonomy" id="43982"/>
    <lineage>
        <taxon>Eukaryota</taxon>
        <taxon>Fungi</taxon>
        <taxon>Dikarya</taxon>
        <taxon>Ascomycota</taxon>
        <taxon>Saccharomycotina</taxon>
        <taxon>Pichiomycetes</taxon>
        <taxon>Pichiales</taxon>
        <taxon>Pichiaceae</taxon>
        <taxon>Ambrosiozyma</taxon>
    </lineage>
</organism>
<evidence type="ECO:0000256" key="6">
    <source>
        <dbReference type="ARBA" id="ARBA00023006"/>
    </source>
</evidence>
<evidence type="ECO:0000256" key="8">
    <source>
        <dbReference type="SAM" id="MobiDB-lite"/>
    </source>
</evidence>
<evidence type="ECO:0000256" key="1">
    <source>
        <dbReference type="ARBA" id="ARBA00004623"/>
    </source>
</evidence>
<name>A0A9W6YVK0_AMBMO</name>
<keyword evidence="13" id="KW-1185">Reference proteome</keyword>
<evidence type="ECO:0000313" key="13">
    <source>
        <dbReference type="Proteomes" id="UP001165063"/>
    </source>
</evidence>
<dbReference type="InterPro" id="IPR042526">
    <property type="entry name" value="Atg5_HR"/>
</dbReference>
<dbReference type="InterPro" id="IPR042527">
    <property type="entry name" value="Atg5_UblA_dom_sf"/>
</dbReference>
<dbReference type="PANTHER" id="PTHR13040:SF2">
    <property type="entry name" value="AUTOPHAGY PROTEIN 5"/>
    <property type="match status" value="1"/>
</dbReference>
<evidence type="ECO:0000256" key="7">
    <source>
        <dbReference type="RuleBase" id="RU361202"/>
    </source>
</evidence>
<dbReference type="PANTHER" id="PTHR13040">
    <property type="entry name" value="AUTOPHAGY PROTEIN 5"/>
    <property type="match status" value="1"/>
</dbReference>
<comment type="function">
    <text evidence="7">Involved in cytoplasm to vacuole transport (Cvt) and autophagic vesicle formation.</text>
</comment>
<dbReference type="InterPro" id="IPR048318">
    <property type="entry name" value="ATG5_UblB"/>
</dbReference>
<dbReference type="GO" id="GO:0034727">
    <property type="term" value="P:piecemeal microautophagy of the nucleus"/>
    <property type="evidence" value="ECO:0007669"/>
    <property type="project" value="TreeGrafter"/>
</dbReference>
<keyword evidence="4 7" id="KW-1017">Isopeptide bond</keyword>
<dbReference type="OrthoDB" id="272162at2759"/>
<protein>
    <recommendedName>
        <fullName evidence="7">Autophagy protein 5</fullName>
    </recommendedName>
</protein>
<evidence type="ECO:0000256" key="2">
    <source>
        <dbReference type="ARBA" id="ARBA00006910"/>
    </source>
</evidence>
<feature type="compositionally biased region" description="Low complexity" evidence="8">
    <location>
        <begin position="123"/>
        <end position="136"/>
    </location>
</feature>
<evidence type="ECO:0000259" key="11">
    <source>
        <dbReference type="Pfam" id="PF20638"/>
    </source>
</evidence>
<dbReference type="Gene3D" id="1.10.246.190">
    <property type="entry name" value="Autophagy protein Apg5, helix rich domain"/>
    <property type="match status" value="1"/>
</dbReference>
<dbReference type="Pfam" id="PF20638">
    <property type="entry name" value="ATG5_UblA"/>
    <property type="match status" value="1"/>
</dbReference>
<keyword evidence="7" id="KW-0472">Membrane</keyword>
<keyword evidence="7" id="KW-0813">Transport</keyword>
<proteinExistence type="inferred from homology"/>
<feature type="compositionally biased region" description="Gly residues" evidence="8">
    <location>
        <begin position="18"/>
        <end position="28"/>
    </location>
</feature>
<feature type="region of interest" description="Disordered" evidence="8">
    <location>
        <begin position="1"/>
        <end position="36"/>
    </location>
</feature>
<comment type="subunit">
    <text evidence="3 7">Conjugated with ATG12.</text>
</comment>
<accession>A0A9W6YVK0</accession>
<dbReference type="GO" id="GO:0044233">
    <property type="term" value="C:mitochondria-associated endoplasmic reticulum membrane contact site"/>
    <property type="evidence" value="ECO:0007669"/>
    <property type="project" value="TreeGrafter"/>
</dbReference>
<dbReference type="Pfam" id="PF04106">
    <property type="entry name" value="ATG5_UblB"/>
    <property type="match status" value="1"/>
</dbReference>
<evidence type="ECO:0000256" key="5">
    <source>
        <dbReference type="ARBA" id="ARBA00022843"/>
    </source>
</evidence>
<dbReference type="Proteomes" id="UP001165063">
    <property type="component" value="Unassembled WGS sequence"/>
</dbReference>
<feature type="domain" description="Autophagy protein ATG5 alpha-helical bundle region" evidence="10">
    <location>
        <begin position="429"/>
        <end position="467"/>
    </location>
</feature>
<evidence type="ECO:0000259" key="9">
    <source>
        <dbReference type="Pfam" id="PF04106"/>
    </source>
</evidence>
<dbReference type="Gene3D" id="3.10.20.620">
    <property type="match status" value="1"/>
</dbReference>
<dbReference type="Pfam" id="PF20637">
    <property type="entry name" value="ATG5_HBR"/>
    <property type="match status" value="1"/>
</dbReference>
<dbReference type="GO" id="GO:0019776">
    <property type="term" value="F:Atg8-family ligase activity"/>
    <property type="evidence" value="ECO:0007669"/>
    <property type="project" value="TreeGrafter"/>
</dbReference>
<dbReference type="InterPro" id="IPR007239">
    <property type="entry name" value="Atg5"/>
</dbReference>
<comment type="caution">
    <text evidence="12">The sequence shown here is derived from an EMBL/GenBank/DDBJ whole genome shotgun (WGS) entry which is preliminary data.</text>
</comment>
<dbReference type="GO" id="GO:0000422">
    <property type="term" value="P:autophagy of mitochondrion"/>
    <property type="evidence" value="ECO:0007669"/>
    <property type="project" value="TreeGrafter"/>
</dbReference>
<dbReference type="Gene3D" id="3.10.20.90">
    <property type="entry name" value="Phosphatidylinositol 3-kinase Catalytic Subunit, Chain A, domain 1"/>
    <property type="match status" value="1"/>
</dbReference>
<keyword evidence="6 7" id="KW-0072">Autophagy</keyword>
<feature type="domain" description="Autophagy protein ATG5 UblB" evidence="9">
    <location>
        <begin position="502"/>
        <end position="601"/>
    </location>
</feature>
<feature type="domain" description="Autophagy protein ATG5 UblA" evidence="11">
    <location>
        <begin position="271"/>
        <end position="320"/>
    </location>
</feature>
<evidence type="ECO:0000256" key="4">
    <source>
        <dbReference type="ARBA" id="ARBA00022499"/>
    </source>
</evidence>
<gene>
    <name evidence="12" type="ORF">Amon01_000340500</name>
</gene>
<dbReference type="GO" id="GO:0006995">
    <property type="term" value="P:cellular response to nitrogen starvation"/>
    <property type="evidence" value="ECO:0007669"/>
    <property type="project" value="TreeGrafter"/>
</dbReference>
<keyword evidence="5 7" id="KW-0832">Ubl conjugation</keyword>
<feature type="region of interest" description="Disordered" evidence="8">
    <location>
        <begin position="70"/>
        <end position="152"/>
    </location>
</feature>
<feature type="compositionally biased region" description="Low complexity" evidence="8">
    <location>
        <begin position="70"/>
        <end position="107"/>
    </location>
</feature>
<dbReference type="GO" id="GO:0061908">
    <property type="term" value="C:phagophore"/>
    <property type="evidence" value="ECO:0007669"/>
    <property type="project" value="TreeGrafter"/>
</dbReference>
<dbReference type="InterPro" id="IPR048939">
    <property type="entry name" value="ATG5_UblA"/>
</dbReference>
<reference evidence="12" key="1">
    <citation type="submission" date="2023-04" db="EMBL/GenBank/DDBJ databases">
        <title>Ambrosiozyma monospora NBRC 1965.</title>
        <authorList>
            <person name="Ichikawa N."/>
            <person name="Sato H."/>
            <person name="Tonouchi N."/>
        </authorList>
    </citation>
    <scope>NUCLEOTIDE SEQUENCE</scope>
    <source>
        <strain evidence="12">NBRC 1965</strain>
    </source>
</reference>
<feature type="region of interest" description="Disordered" evidence="8">
    <location>
        <begin position="361"/>
        <end position="405"/>
    </location>
</feature>
<dbReference type="EMBL" id="BSXU01001417">
    <property type="protein sequence ID" value="GMG27222.1"/>
    <property type="molecule type" value="Genomic_DNA"/>
</dbReference>
<comment type="similarity">
    <text evidence="2 7">Belongs to the ATG5 family.</text>
</comment>
<sequence length="623" mass="67537">MSSFNYSPSPSPSPIPSVGGGSNDGAGNGNSSFTSTSQEIISRVWKGTIPAVFSLDPNLFQLLQSSSNQNPISNEVPSSSSSNNQNASGTETGTGTTPLGGNDNGTGLKSKGDNASSTTVPISTSKSNMMKGSSSGANHSLNPNLRPKQKNDADQIENAIKQFQQVKFHTVLIRNRYIHYELATVLKFFKPILKQLAEIMHIRDEYNKSNSNVNDLVTLVSSSPASGSGTGVDGKKVGYIRSKGASKSKRDKSKHQGDYGDDDARDVMLKLNLDQIWFEVDDVPLKWNLPIGSLYDMTTIGIENDDLKQRDSVWHVVVKFGSFGSVGVDAGLAKYPYDYVIPVELNEHLMKVLSKRTADESRLGGGLGRLGSPRSRDGTPSSSGSGSIRRKSSSSGVKGSSSDNEDVVDIEEVDLFVDDTLISETVDSFLKSYWMNQLKEVCFIINGSSNKFLSFANLETQHFYKSATSPILVPTLTEKSPYLQFNNYFKRITPTRPSEIRNIPIKIYLPLLNRVLQPSSTTLSRLCPTSPSISTSSSTGGWSHITLGQLLQTMIPDLFPSNLMYTVAYPVSHGVILPLSAPVVELFALMRFFDGFLHVSVKMIGKNSSGSGGISGISLFGMI</sequence>